<reference evidence="5" key="2">
    <citation type="journal article" date="2013" name="Nat. Genet.">
        <title>The genome of the platyfish, Xiphophorus maculatus, provides insights into evolutionary adaptation and several complex traits.</title>
        <authorList>
            <person name="Schartl M."/>
            <person name="Walter R.B."/>
            <person name="Shen Y."/>
            <person name="Garcia T."/>
            <person name="Catchen J."/>
            <person name="Amores A."/>
            <person name="Braasch I."/>
            <person name="Chalopin D."/>
            <person name="Volff J.N."/>
            <person name="Lesch K.P."/>
            <person name="Bisazza A."/>
            <person name="Minx P."/>
            <person name="Hillier L."/>
            <person name="Wilson R.K."/>
            <person name="Fuerstenberg S."/>
            <person name="Boore J."/>
            <person name="Searle S."/>
            <person name="Postlethwait J.H."/>
            <person name="Warren W.C."/>
        </authorList>
    </citation>
    <scope>NUCLEOTIDE SEQUENCE [LARGE SCALE GENOMIC DNA]</scope>
    <source>
        <strain evidence="5">JP 163 A</strain>
    </source>
</reference>
<protein>
    <recommendedName>
        <fullName evidence="3">Cadherin N-terminal domain-containing protein</fullName>
    </recommendedName>
</protein>
<name>A0A3B5QFY5_XIPMA</name>
<keyword evidence="5" id="KW-1185">Reference proteome</keyword>
<evidence type="ECO:0000313" key="5">
    <source>
        <dbReference type="Proteomes" id="UP000002852"/>
    </source>
</evidence>
<reference evidence="5" key="1">
    <citation type="submission" date="2012-01" db="EMBL/GenBank/DDBJ databases">
        <authorList>
            <person name="Walter R."/>
            <person name="Schartl M."/>
            <person name="Warren W."/>
        </authorList>
    </citation>
    <scope>NUCLEOTIDE SEQUENCE [LARGE SCALE GENOMIC DNA]</scope>
    <source>
        <strain evidence="5">JP 163 A</strain>
    </source>
</reference>
<dbReference type="GeneTree" id="ENSGT01150000287840"/>
<dbReference type="Proteomes" id="UP000002852">
    <property type="component" value="Unassembled WGS sequence"/>
</dbReference>
<sequence length="91" mass="10176">MGDLKHRGPALVWKISILLFCLHAAVNGQIRYSVPEELKKGSVIGNVAQDLGLDVKRLRTGRIKPCEHFLTLSCRSLMSLLWFVCNTSDIP</sequence>
<reference evidence="4" key="4">
    <citation type="submission" date="2025-09" db="UniProtKB">
        <authorList>
            <consortium name="Ensembl"/>
        </authorList>
    </citation>
    <scope>IDENTIFICATION</scope>
    <source>
        <strain evidence="4">JP 163 A</strain>
    </source>
</reference>
<proteinExistence type="predicted"/>
<evidence type="ECO:0000256" key="2">
    <source>
        <dbReference type="SAM" id="SignalP"/>
    </source>
</evidence>
<evidence type="ECO:0000313" key="4">
    <source>
        <dbReference type="Ensembl" id="ENSXMAP00000029307.1"/>
    </source>
</evidence>
<keyword evidence="1" id="KW-0325">Glycoprotein</keyword>
<dbReference type="Gene3D" id="2.60.40.60">
    <property type="entry name" value="Cadherins"/>
    <property type="match status" value="1"/>
</dbReference>
<dbReference type="InParanoid" id="A0A3B5QFY5"/>
<keyword evidence="2" id="KW-0732">Signal</keyword>
<organism evidence="4 5">
    <name type="scientific">Xiphophorus maculatus</name>
    <name type="common">Southern platyfish</name>
    <name type="synonym">Platypoecilus maculatus</name>
    <dbReference type="NCBI Taxonomy" id="8083"/>
    <lineage>
        <taxon>Eukaryota</taxon>
        <taxon>Metazoa</taxon>
        <taxon>Chordata</taxon>
        <taxon>Craniata</taxon>
        <taxon>Vertebrata</taxon>
        <taxon>Euteleostomi</taxon>
        <taxon>Actinopterygii</taxon>
        <taxon>Neopterygii</taxon>
        <taxon>Teleostei</taxon>
        <taxon>Neoteleostei</taxon>
        <taxon>Acanthomorphata</taxon>
        <taxon>Ovalentaria</taxon>
        <taxon>Atherinomorphae</taxon>
        <taxon>Cyprinodontiformes</taxon>
        <taxon>Poeciliidae</taxon>
        <taxon>Poeciliinae</taxon>
        <taxon>Xiphophorus</taxon>
    </lineage>
</organism>
<feature type="chain" id="PRO_5017177960" description="Cadherin N-terminal domain-containing protein" evidence="2">
    <location>
        <begin position="29"/>
        <end position="91"/>
    </location>
</feature>
<feature type="domain" description="Cadherin N-terminal" evidence="3">
    <location>
        <begin position="29"/>
        <end position="63"/>
    </location>
</feature>
<feature type="signal peptide" evidence="2">
    <location>
        <begin position="1"/>
        <end position="28"/>
    </location>
</feature>
<dbReference type="InterPro" id="IPR013164">
    <property type="entry name" value="Cadherin_N"/>
</dbReference>
<accession>A0A3B5QFY5</accession>
<dbReference type="AlphaFoldDB" id="A0A3B5QFY5"/>
<reference evidence="4" key="3">
    <citation type="submission" date="2025-08" db="UniProtKB">
        <authorList>
            <consortium name="Ensembl"/>
        </authorList>
    </citation>
    <scope>IDENTIFICATION</scope>
    <source>
        <strain evidence="4">JP 163 A</strain>
    </source>
</reference>
<dbReference type="Pfam" id="PF08266">
    <property type="entry name" value="Cadherin_2"/>
    <property type="match status" value="1"/>
</dbReference>
<evidence type="ECO:0000259" key="3">
    <source>
        <dbReference type="Pfam" id="PF08266"/>
    </source>
</evidence>
<evidence type="ECO:0000256" key="1">
    <source>
        <dbReference type="ARBA" id="ARBA00023180"/>
    </source>
</evidence>
<dbReference type="Ensembl" id="ENSXMAT00000040931.1">
    <property type="protein sequence ID" value="ENSXMAP00000029307.1"/>
    <property type="gene ID" value="ENSXMAG00000026450.1"/>
</dbReference>